<dbReference type="eggNOG" id="ENOG502QPV7">
    <property type="taxonomic scope" value="Eukaryota"/>
</dbReference>
<dbReference type="OrthoDB" id="20035at2759"/>
<feature type="non-terminal residue" evidence="3">
    <location>
        <position position="320"/>
    </location>
</feature>
<keyword evidence="1" id="KW-0175">Coiled coil</keyword>
<feature type="region of interest" description="Disordered" evidence="2">
    <location>
        <begin position="300"/>
        <end position="320"/>
    </location>
</feature>
<sequence length="320" mass="37600">MDIATRLFGYLAKYKNIILRERDRLAGEVIDMEKRLATNRYYSENLEYIIRNNEDALSKMASRAKFSEGERINVESKLRALMKTMEEQKEAHGKTMNKLEIANRDLAETSRKLGQKITDFDRQKVQVDKYKSEVNALNKAMHKYEDDITELTKNQKNNDEIIKQLRLIEKEKSNAVIQLTSKLKKSVEDQNNASTRLYKLNRKVMILNNEIMRHKNNINSLEKDVLNASGRADDIRRIKDSLQKERDSLRSEIIKLNNSIADLRHDMMLKTNMISSLNLDLNKLNIRLDEAYILKSKAEKERDEMAQEMETLHERIESYQ</sequence>
<evidence type="ECO:0000256" key="2">
    <source>
        <dbReference type="SAM" id="MobiDB-lite"/>
    </source>
</evidence>
<dbReference type="Proteomes" id="UP000008792">
    <property type="component" value="Unassembled WGS sequence"/>
</dbReference>
<evidence type="ECO:0000313" key="3">
    <source>
        <dbReference type="EMBL" id="EDW58310.2"/>
    </source>
</evidence>
<evidence type="ECO:0000313" key="4">
    <source>
        <dbReference type="Proteomes" id="UP000008792"/>
    </source>
</evidence>
<gene>
    <name evidence="3" type="primary">Dvir\GJ22495</name>
    <name evidence="3" type="ORF">Dvir_GJ22495</name>
</gene>
<feature type="coiled-coil region" evidence="1">
    <location>
        <begin position="71"/>
        <end position="171"/>
    </location>
</feature>
<organism evidence="3 4">
    <name type="scientific">Drosophila virilis</name>
    <name type="common">Fruit fly</name>
    <dbReference type="NCBI Taxonomy" id="7244"/>
    <lineage>
        <taxon>Eukaryota</taxon>
        <taxon>Metazoa</taxon>
        <taxon>Ecdysozoa</taxon>
        <taxon>Arthropoda</taxon>
        <taxon>Hexapoda</taxon>
        <taxon>Insecta</taxon>
        <taxon>Pterygota</taxon>
        <taxon>Neoptera</taxon>
        <taxon>Endopterygota</taxon>
        <taxon>Diptera</taxon>
        <taxon>Brachycera</taxon>
        <taxon>Muscomorpha</taxon>
        <taxon>Ephydroidea</taxon>
        <taxon>Drosophilidae</taxon>
        <taxon>Drosophila</taxon>
    </lineage>
</organism>
<dbReference type="InParanoid" id="B4MGU8"/>
<dbReference type="STRING" id="7244.B4MGU8"/>
<dbReference type="SMR" id="B4MGU8"/>
<protein>
    <recommendedName>
        <fullName evidence="5">Occludin-related Y protein</fullName>
    </recommendedName>
</protein>
<proteinExistence type="predicted"/>
<dbReference type="EMBL" id="CH940695">
    <property type="protein sequence ID" value="EDW58310.2"/>
    <property type="molecule type" value="Genomic_DNA"/>
</dbReference>
<keyword evidence="4" id="KW-1185">Reference proteome</keyword>
<dbReference type="Gene3D" id="1.10.287.2610">
    <property type="match status" value="1"/>
</dbReference>
<dbReference type="HOGENOM" id="CLU_890187_0_0_1"/>
<evidence type="ECO:0008006" key="5">
    <source>
        <dbReference type="Google" id="ProtNLM"/>
    </source>
</evidence>
<name>B4MGU8_DROVI</name>
<evidence type="ECO:0000256" key="1">
    <source>
        <dbReference type="SAM" id="Coils"/>
    </source>
</evidence>
<dbReference type="AlphaFoldDB" id="B4MGU8"/>
<reference evidence="3 4" key="1">
    <citation type="journal article" date="2007" name="Nature">
        <title>Evolution of genes and genomes on the Drosophila phylogeny.</title>
        <authorList>
            <consortium name="Drosophila 12 Genomes Consortium"/>
            <person name="Clark A.G."/>
            <person name="Eisen M.B."/>
            <person name="Smith D.R."/>
            <person name="Bergman C.M."/>
            <person name="Oliver B."/>
            <person name="Markow T.A."/>
            <person name="Kaufman T.C."/>
            <person name="Kellis M."/>
            <person name="Gelbart W."/>
            <person name="Iyer V.N."/>
            <person name="Pollard D.A."/>
            <person name="Sackton T.B."/>
            <person name="Larracuente A.M."/>
            <person name="Singh N.D."/>
            <person name="Abad J.P."/>
            <person name="Abt D.N."/>
            <person name="Adryan B."/>
            <person name="Aguade M."/>
            <person name="Akashi H."/>
            <person name="Anderson W.W."/>
            <person name="Aquadro C.F."/>
            <person name="Ardell D.H."/>
            <person name="Arguello R."/>
            <person name="Artieri C.G."/>
            <person name="Barbash D.A."/>
            <person name="Barker D."/>
            <person name="Barsanti P."/>
            <person name="Batterham P."/>
            <person name="Batzoglou S."/>
            <person name="Begun D."/>
            <person name="Bhutkar A."/>
            <person name="Blanco E."/>
            <person name="Bosak S.A."/>
            <person name="Bradley R.K."/>
            <person name="Brand A.D."/>
            <person name="Brent M.R."/>
            <person name="Brooks A.N."/>
            <person name="Brown R.H."/>
            <person name="Butlin R.K."/>
            <person name="Caggese C."/>
            <person name="Calvi B.R."/>
            <person name="Bernardo de Carvalho A."/>
            <person name="Caspi A."/>
            <person name="Castrezana S."/>
            <person name="Celniker S.E."/>
            <person name="Chang J.L."/>
            <person name="Chapple C."/>
            <person name="Chatterji S."/>
            <person name="Chinwalla A."/>
            <person name="Civetta A."/>
            <person name="Clifton S.W."/>
            <person name="Comeron J.M."/>
            <person name="Costello J.C."/>
            <person name="Coyne J.A."/>
            <person name="Daub J."/>
            <person name="David R.G."/>
            <person name="Delcher A.L."/>
            <person name="Delehaunty K."/>
            <person name="Do C.B."/>
            <person name="Ebling H."/>
            <person name="Edwards K."/>
            <person name="Eickbush T."/>
            <person name="Evans J.D."/>
            <person name="Filipski A."/>
            <person name="Findeiss S."/>
            <person name="Freyhult E."/>
            <person name="Fulton L."/>
            <person name="Fulton R."/>
            <person name="Garcia A.C."/>
            <person name="Gardiner A."/>
            <person name="Garfield D.A."/>
            <person name="Garvin B.E."/>
            <person name="Gibson G."/>
            <person name="Gilbert D."/>
            <person name="Gnerre S."/>
            <person name="Godfrey J."/>
            <person name="Good R."/>
            <person name="Gotea V."/>
            <person name="Gravely B."/>
            <person name="Greenberg A.J."/>
            <person name="Griffiths-Jones S."/>
            <person name="Gross S."/>
            <person name="Guigo R."/>
            <person name="Gustafson E.A."/>
            <person name="Haerty W."/>
            <person name="Hahn M.W."/>
            <person name="Halligan D.L."/>
            <person name="Halpern A.L."/>
            <person name="Halter G.M."/>
            <person name="Han M.V."/>
            <person name="Heger A."/>
            <person name="Hillier L."/>
            <person name="Hinrichs A.S."/>
            <person name="Holmes I."/>
            <person name="Hoskins R.A."/>
            <person name="Hubisz M.J."/>
            <person name="Hultmark D."/>
            <person name="Huntley M.A."/>
            <person name="Jaffe D.B."/>
            <person name="Jagadeeshan S."/>
            <person name="Jeck W.R."/>
            <person name="Johnson J."/>
            <person name="Jones C.D."/>
            <person name="Jordan W.C."/>
            <person name="Karpen G.H."/>
            <person name="Kataoka E."/>
            <person name="Keightley P.D."/>
            <person name="Kheradpour P."/>
            <person name="Kirkness E.F."/>
            <person name="Koerich L.B."/>
            <person name="Kristiansen K."/>
            <person name="Kudrna D."/>
            <person name="Kulathinal R.J."/>
            <person name="Kumar S."/>
            <person name="Kwok R."/>
            <person name="Lander E."/>
            <person name="Langley C.H."/>
            <person name="Lapoint R."/>
            <person name="Lazzaro B.P."/>
            <person name="Lee S.J."/>
            <person name="Levesque L."/>
            <person name="Li R."/>
            <person name="Lin C.F."/>
            <person name="Lin M.F."/>
            <person name="Lindblad-Toh K."/>
            <person name="Llopart A."/>
            <person name="Long M."/>
            <person name="Low L."/>
            <person name="Lozovsky E."/>
            <person name="Lu J."/>
            <person name="Luo M."/>
            <person name="Machado C.A."/>
            <person name="Makalowski W."/>
            <person name="Marzo M."/>
            <person name="Matsuda M."/>
            <person name="Matzkin L."/>
            <person name="McAllister B."/>
            <person name="McBride C.S."/>
            <person name="McKernan B."/>
            <person name="McKernan K."/>
            <person name="Mendez-Lago M."/>
            <person name="Minx P."/>
            <person name="Mollenhauer M.U."/>
            <person name="Montooth K."/>
            <person name="Mount S.M."/>
            <person name="Mu X."/>
            <person name="Myers E."/>
            <person name="Negre B."/>
            <person name="Newfeld S."/>
            <person name="Nielsen R."/>
            <person name="Noor M.A."/>
            <person name="O'Grady P."/>
            <person name="Pachter L."/>
            <person name="Papaceit M."/>
            <person name="Parisi M.J."/>
            <person name="Parisi M."/>
            <person name="Parts L."/>
            <person name="Pedersen J.S."/>
            <person name="Pesole G."/>
            <person name="Phillippy A.M."/>
            <person name="Ponting C.P."/>
            <person name="Pop M."/>
            <person name="Porcelli D."/>
            <person name="Powell J.R."/>
            <person name="Prohaska S."/>
            <person name="Pruitt K."/>
            <person name="Puig M."/>
            <person name="Quesneville H."/>
            <person name="Ram K.R."/>
            <person name="Rand D."/>
            <person name="Rasmussen M.D."/>
            <person name="Reed L.K."/>
            <person name="Reenan R."/>
            <person name="Reily A."/>
            <person name="Remington K.A."/>
            <person name="Rieger T.T."/>
            <person name="Ritchie M.G."/>
            <person name="Robin C."/>
            <person name="Rogers Y.H."/>
            <person name="Rohde C."/>
            <person name="Rozas J."/>
            <person name="Rubenfield M.J."/>
            <person name="Ruiz A."/>
            <person name="Russo S."/>
            <person name="Salzberg S.L."/>
            <person name="Sanchez-Gracia A."/>
            <person name="Saranga D.J."/>
            <person name="Sato H."/>
            <person name="Schaeffer S.W."/>
            <person name="Schatz M.C."/>
            <person name="Schlenke T."/>
            <person name="Schwartz R."/>
            <person name="Segarra C."/>
            <person name="Singh R.S."/>
            <person name="Sirot L."/>
            <person name="Sirota M."/>
            <person name="Sisneros N.B."/>
            <person name="Smith C.D."/>
            <person name="Smith T.F."/>
            <person name="Spieth J."/>
            <person name="Stage D.E."/>
            <person name="Stark A."/>
            <person name="Stephan W."/>
            <person name="Strausberg R.L."/>
            <person name="Strempel S."/>
            <person name="Sturgill D."/>
            <person name="Sutton G."/>
            <person name="Sutton G.G."/>
            <person name="Tao W."/>
            <person name="Teichmann S."/>
            <person name="Tobari Y.N."/>
            <person name="Tomimura Y."/>
            <person name="Tsolas J.M."/>
            <person name="Valente V.L."/>
            <person name="Venter E."/>
            <person name="Venter J.C."/>
            <person name="Vicario S."/>
            <person name="Vieira F.G."/>
            <person name="Vilella A.J."/>
            <person name="Villasante A."/>
            <person name="Walenz B."/>
            <person name="Wang J."/>
            <person name="Wasserman M."/>
            <person name="Watts T."/>
            <person name="Wilson D."/>
            <person name="Wilson R.K."/>
            <person name="Wing R.A."/>
            <person name="Wolfner M.F."/>
            <person name="Wong A."/>
            <person name="Wong G.K."/>
            <person name="Wu C.I."/>
            <person name="Wu G."/>
            <person name="Yamamoto D."/>
            <person name="Yang H.P."/>
            <person name="Yang S.P."/>
            <person name="Yorke J.A."/>
            <person name="Yoshida K."/>
            <person name="Zdobnov E."/>
            <person name="Zhang P."/>
            <person name="Zhang Y."/>
            <person name="Zimin A.V."/>
            <person name="Baldwin J."/>
            <person name="Abdouelleil A."/>
            <person name="Abdulkadir J."/>
            <person name="Abebe A."/>
            <person name="Abera B."/>
            <person name="Abreu J."/>
            <person name="Acer S.C."/>
            <person name="Aftuck L."/>
            <person name="Alexander A."/>
            <person name="An P."/>
            <person name="Anderson E."/>
            <person name="Anderson S."/>
            <person name="Arachi H."/>
            <person name="Azer M."/>
            <person name="Bachantsang P."/>
            <person name="Barry A."/>
            <person name="Bayul T."/>
            <person name="Berlin A."/>
            <person name="Bessette D."/>
            <person name="Bloom T."/>
            <person name="Blye J."/>
            <person name="Boguslavskiy L."/>
            <person name="Bonnet C."/>
            <person name="Boukhgalter B."/>
            <person name="Bourzgui I."/>
            <person name="Brown A."/>
            <person name="Cahill P."/>
            <person name="Channer S."/>
            <person name="Cheshatsang Y."/>
            <person name="Chuda L."/>
            <person name="Citroen M."/>
            <person name="Collymore A."/>
            <person name="Cooke P."/>
            <person name="Costello M."/>
            <person name="D'Aco K."/>
            <person name="Daza R."/>
            <person name="De Haan G."/>
            <person name="DeGray S."/>
            <person name="DeMaso C."/>
            <person name="Dhargay N."/>
            <person name="Dooley K."/>
            <person name="Dooley E."/>
            <person name="Doricent M."/>
            <person name="Dorje P."/>
            <person name="Dorjee K."/>
            <person name="Dupes A."/>
            <person name="Elong R."/>
            <person name="Falk J."/>
            <person name="Farina A."/>
            <person name="Faro S."/>
            <person name="Ferguson D."/>
            <person name="Fisher S."/>
            <person name="Foley C.D."/>
            <person name="Franke A."/>
            <person name="Friedrich D."/>
            <person name="Gadbois L."/>
            <person name="Gearin G."/>
            <person name="Gearin C.R."/>
            <person name="Giannoukos G."/>
            <person name="Goode T."/>
            <person name="Graham J."/>
            <person name="Grandbois E."/>
            <person name="Grewal S."/>
            <person name="Gyaltsen K."/>
            <person name="Hafez N."/>
            <person name="Hagos B."/>
            <person name="Hall J."/>
            <person name="Henson C."/>
            <person name="Hollinger A."/>
            <person name="Honan T."/>
            <person name="Huard M.D."/>
            <person name="Hughes L."/>
            <person name="Hurhula B."/>
            <person name="Husby M.E."/>
            <person name="Kamat A."/>
            <person name="Kanga B."/>
            <person name="Kashin S."/>
            <person name="Khazanovich D."/>
            <person name="Kisner P."/>
            <person name="Lance K."/>
            <person name="Lara M."/>
            <person name="Lee W."/>
            <person name="Lennon N."/>
            <person name="Letendre F."/>
            <person name="LeVine R."/>
            <person name="Lipovsky A."/>
            <person name="Liu X."/>
            <person name="Liu J."/>
            <person name="Liu S."/>
            <person name="Lokyitsang T."/>
            <person name="Lokyitsang Y."/>
            <person name="Lubonja R."/>
            <person name="Lui A."/>
            <person name="MacDonald P."/>
            <person name="Magnisalis V."/>
            <person name="Maru K."/>
            <person name="Matthews C."/>
            <person name="McCusker W."/>
            <person name="McDonough S."/>
            <person name="Mehta T."/>
            <person name="Meldrim J."/>
            <person name="Meneus L."/>
            <person name="Mihai O."/>
            <person name="Mihalev A."/>
            <person name="Mihova T."/>
            <person name="Mittelman R."/>
            <person name="Mlenga V."/>
            <person name="Montmayeur A."/>
            <person name="Mulrain L."/>
            <person name="Navidi A."/>
            <person name="Naylor J."/>
            <person name="Negash T."/>
            <person name="Nguyen T."/>
            <person name="Nguyen N."/>
            <person name="Nicol R."/>
            <person name="Norbu C."/>
            <person name="Norbu N."/>
            <person name="Novod N."/>
            <person name="O'Neill B."/>
            <person name="Osman S."/>
            <person name="Markiewicz E."/>
            <person name="Oyono O.L."/>
            <person name="Patti C."/>
            <person name="Phunkhang P."/>
            <person name="Pierre F."/>
            <person name="Priest M."/>
            <person name="Raghuraman S."/>
            <person name="Rege F."/>
            <person name="Reyes R."/>
            <person name="Rise C."/>
            <person name="Rogov P."/>
            <person name="Ross K."/>
            <person name="Ryan E."/>
            <person name="Settipalli S."/>
            <person name="Shea T."/>
            <person name="Sherpa N."/>
            <person name="Shi L."/>
            <person name="Shih D."/>
            <person name="Sparrow T."/>
            <person name="Spaulding J."/>
            <person name="Stalker J."/>
            <person name="Stange-Thomann N."/>
            <person name="Stavropoulos S."/>
            <person name="Stone C."/>
            <person name="Strader C."/>
            <person name="Tesfaye S."/>
            <person name="Thomson T."/>
            <person name="Thoulutsang Y."/>
            <person name="Thoulutsang D."/>
            <person name="Topham K."/>
            <person name="Topping I."/>
            <person name="Tsamla T."/>
            <person name="Vassiliev H."/>
            <person name="Vo A."/>
            <person name="Wangchuk T."/>
            <person name="Wangdi T."/>
            <person name="Weiand M."/>
            <person name="Wilkinson J."/>
            <person name="Wilson A."/>
            <person name="Yadav S."/>
            <person name="Young G."/>
            <person name="Yu Q."/>
            <person name="Zembek L."/>
            <person name="Zhong D."/>
            <person name="Zimmer A."/>
            <person name="Zwirko Z."/>
            <person name="Jaffe D.B."/>
            <person name="Alvarez P."/>
            <person name="Brockman W."/>
            <person name="Butler J."/>
            <person name="Chin C."/>
            <person name="Gnerre S."/>
            <person name="Grabherr M."/>
            <person name="Kleber M."/>
            <person name="Mauceli E."/>
            <person name="MacCallum I."/>
        </authorList>
    </citation>
    <scope>NUCLEOTIDE SEQUENCE [LARGE SCALE GENOMIC DNA]</scope>
    <source>
        <strain evidence="4">Tucson 15010-1051.87</strain>
    </source>
</reference>
<accession>B4MGU8</accession>